<feature type="domain" description="TonB-dependent receptor plug" evidence="13">
    <location>
        <begin position="127"/>
        <end position="224"/>
    </location>
</feature>
<evidence type="ECO:0000256" key="9">
    <source>
        <dbReference type="ARBA" id="ARBA00023136"/>
    </source>
</evidence>
<evidence type="ECO:0000256" key="10">
    <source>
        <dbReference type="ARBA" id="ARBA00023237"/>
    </source>
</evidence>
<evidence type="ECO:0000256" key="3">
    <source>
        <dbReference type="ARBA" id="ARBA00022452"/>
    </source>
</evidence>
<evidence type="ECO:0000313" key="15">
    <source>
        <dbReference type="Proteomes" id="UP000234211"/>
    </source>
</evidence>
<evidence type="ECO:0000256" key="2">
    <source>
        <dbReference type="ARBA" id="ARBA00022448"/>
    </source>
</evidence>
<name>A0A2H1YK07_9FLAO</name>
<dbReference type="RefSeq" id="WP_101918451.1">
    <property type="nucleotide sequence ID" value="NZ_JAJGWR010000002.1"/>
</dbReference>
<comment type="subcellular location">
    <subcellularLocation>
        <location evidence="1 11">Cell outer membrane</location>
        <topology evidence="1 11">Multi-pass membrane protein</topology>
    </subcellularLocation>
</comment>
<dbReference type="InterPro" id="IPR037066">
    <property type="entry name" value="Plug_dom_sf"/>
</dbReference>
<dbReference type="InterPro" id="IPR008969">
    <property type="entry name" value="CarboxyPept-like_regulatory"/>
</dbReference>
<dbReference type="Pfam" id="PF13715">
    <property type="entry name" value="CarbopepD_reg_2"/>
    <property type="match status" value="1"/>
</dbReference>
<dbReference type="PROSITE" id="PS52016">
    <property type="entry name" value="TONB_DEPENDENT_REC_3"/>
    <property type="match status" value="1"/>
</dbReference>
<dbReference type="EMBL" id="OENF01000042">
    <property type="protein sequence ID" value="SOS75825.1"/>
    <property type="molecule type" value="Genomic_DNA"/>
</dbReference>
<dbReference type="AlphaFoldDB" id="A0A2H1YK07"/>
<sequence length="772" mass="87362">MKIFLTLIVSYIYIASSFAQVSGKIIGNNNNPLEDVNVILKGTQKGTTTNNKGHFQINSITKGQHTLVVSMLGYKNKEVKFTMKSTSKILPPIKLNENSNELSVIHIQGKRDKTKVTSSSLRLQNSIQKIPQNIQVVSDEILESQMITNMLDAPFKNVSGVTNVEHWGNFANLKMRGFRLPAFRNGVNIQDSWGPLSEDMFMVDKIEFVKGPSAFMLSAGEPGGLYNVVTKKPTSKKTGKISLQTGTQDTYRGAVDFGGKISNDERFLYRLNVMYQSRGTHRNHQKSGTRFGIAPALSYQITPKTNFLTEYSLQKVNDYIGNAYVFNTPEKGYASLDQNFSMIGENFPQSNMTEVSLLNRLTHNFNSNWSAEVKYVMMDYKQEGASYWIKEINPNGNVQLSASKSDAKSEGNYFQVYINGKFSTGNITHKILGGFDFSEKRYWGLFDKSITPMNTFNLNNPTYSSLPKVKFNRDYKNFKEMASYKYGKNIRSYYLQDQVSMLDDKIRLTLAARYTLLDPIKSKSIDKITPRIGLSIDILPQLTAYGLFDKSFLPNNVDPKNVKPGTVFDPVEGIIYEAGLKSNLFNNKLKSTISYYQITKNNLALTSKEINPITSEPYIFPESEIISKGFEFDLQGKITDQVSLILNYANTNVEDSQGKRIAGHAKHITNGWFTYDFNENTKLKGFGVSLGFQHQVDRSTWAWAGADQKSDLPDYFRMDGAVTWKNDKWRVGLNINNLLDKYLYSGANYGSYLYWQSEPGINGRISLTYNLF</sequence>
<feature type="chain" id="PRO_5013830143" evidence="12">
    <location>
        <begin position="20"/>
        <end position="772"/>
    </location>
</feature>
<keyword evidence="4" id="KW-0410">Iron transport</keyword>
<dbReference type="CDD" id="cd01347">
    <property type="entry name" value="ligand_gated_channel"/>
    <property type="match status" value="1"/>
</dbReference>
<keyword evidence="10 11" id="KW-0998">Cell outer membrane</keyword>
<proteinExistence type="inferred from homology"/>
<dbReference type="Gene3D" id="2.40.170.20">
    <property type="entry name" value="TonB-dependent receptor, beta-barrel domain"/>
    <property type="match status" value="1"/>
</dbReference>
<organism evidence="14 15">
    <name type="scientific">Tenacibaculum piscium</name>
    <dbReference type="NCBI Taxonomy" id="1458515"/>
    <lineage>
        <taxon>Bacteria</taxon>
        <taxon>Pseudomonadati</taxon>
        <taxon>Bacteroidota</taxon>
        <taxon>Flavobacteriia</taxon>
        <taxon>Flavobacteriales</taxon>
        <taxon>Flavobacteriaceae</taxon>
        <taxon>Tenacibaculum</taxon>
    </lineage>
</organism>
<keyword evidence="8" id="KW-0406">Ion transport</keyword>
<keyword evidence="3 11" id="KW-1134">Transmembrane beta strand</keyword>
<gene>
    <name evidence="14" type="ORF">TNO020_70133</name>
</gene>
<dbReference type="SUPFAM" id="SSF56935">
    <property type="entry name" value="Porins"/>
    <property type="match status" value="1"/>
</dbReference>
<dbReference type="Pfam" id="PF07715">
    <property type="entry name" value="Plug"/>
    <property type="match status" value="1"/>
</dbReference>
<accession>A0A2H1YK07</accession>
<feature type="signal peptide" evidence="12">
    <location>
        <begin position="1"/>
        <end position="19"/>
    </location>
</feature>
<dbReference type="SUPFAM" id="SSF49464">
    <property type="entry name" value="Carboxypeptidase regulatory domain-like"/>
    <property type="match status" value="1"/>
</dbReference>
<keyword evidence="7" id="KW-0408">Iron</keyword>
<dbReference type="Gene3D" id="2.170.130.10">
    <property type="entry name" value="TonB-dependent receptor, plug domain"/>
    <property type="match status" value="1"/>
</dbReference>
<dbReference type="GeneID" id="86943135"/>
<evidence type="ECO:0000256" key="8">
    <source>
        <dbReference type="ARBA" id="ARBA00023065"/>
    </source>
</evidence>
<evidence type="ECO:0000256" key="7">
    <source>
        <dbReference type="ARBA" id="ARBA00023004"/>
    </source>
</evidence>
<dbReference type="OrthoDB" id="9775095at2"/>
<keyword evidence="15" id="KW-1185">Reference proteome</keyword>
<dbReference type="GO" id="GO:0015344">
    <property type="term" value="F:siderophore uptake transmembrane transporter activity"/>
    <property type="evidence" value="ECO:0007669"/>
    <property type="project" value="TreeGrafter"/>
</dbReference>
<reference evidence="15" key="1">
    <citation type="submission" date="2017-11" db="EMBL/GenBank/DDBJ databases">
        <authorList>
            <person name="Duchaud E."/>
        </authorList>
    </citation>
    <scope>NUCLEOTIDE SEQUENCE [LARGE SCALE GENOMIC DNA]</scope>
    <source>
        <strain evidence="15">Tenacibaculum sp. TNO020</strain>
    </source>
</reference>
<dbReference type="InterPro" id="IPR012910">
    <property type="entry name" value="Plug_dom"/>
</dbReference>
<keyword evidence="14" id="KW-0675">Receptor</keyword>
<dbReference type="PANTHER" id="PTHR32552:SF68">
    <property type="entry name" value="FERRICHROME OUTER MEMBRANE TRANSPORTER_PHAGE RECEPTOR"/>
    <property type="match status" value="1"/>
</dbReference>
<evidence type="ECO:0000259" key="13">
    <source>
        <dbReference type="Pfam" id="PF07715"/>
    </source>
</evidence>
<evidence type="ECO:0000256" key="6">
    <source>
        <dbReference type="ARBA" id="ARBA00022729"/>
    </source>
</evidence>
<evidence type="ECO:0000256" key="5">
    <source>
        <dbReference type="ARBA" id="ARBA00022692"/>
    </source>
</evidence>
<evidence type="ECO:0000256" key="11">
    <source>
        <dbReference type="PROSITE-ProRule" id="PRU01360"/>
    </source>
</evidence>
<keyword evidence="2 11" id="KW-0813">Transport</keyword>
<keyword evidence="9 11" id="KW-0472">Membrane</keyword>
<dbReference type="Proteomes" id="UP000234211">
    <property type="component" value="Unassembled WGS sequence"/>
</dbReference>
<dbReference type="Gene3D" id="2.60.40.1120">
    <property type="entry name" value="Carboxypeptidase-like, regulatory domain"/>
    <property type="match status" value="1"/>
</dbReference>
<evidence type="ECO:0000256" key="12">
    <source>
        <dbReference type="SAM" id="SignalP"/>
    </source>
</evidence>
<evidence type="ECO:0000256" key="4">
    <source>
        <dbReference type="ARBA" id="ARBA00022496"/>
    </source>
</evidence>
<dbReference type="InterPro" id="IPR039426">
    <property type="entry name" value="TonB-dep_rcpt-like"/>
</dbReference>
<protein>
    <submittedName>
        <fullName evidence="14">TonB-dependent receptor</fullName>
    </submittedName>
</protein>
<dbReference type="PANTHER" id="PTHR32552">
    <property type="entry name" value="FERRICHROME IRON RECEPTOR-RELATED"/>
    <property type="match status" value="1"/>
</dbReference>
<evidence type="ECO:0000313" key="14">
    <source>
        <dbReference type="EMBL" id="SOS75825.1"/>
    </source>
</evidence>
<dbReference type="InterPro" id="IPR036942">
    <property type="entry name" value="Beta-barrel_TonB_sf"/>
</dbReference>
<keyword evidence="6 12" id="KW-0732">Signal</keyword>
<evidence type="ECO:0000256" key="1">
    <source>
        <dbReference type="ARBA" id="ARBA00004571"/>
    </source>
</evidence>
<dbReference type="GO" id="GO:0009279">
    <property type="term" value="C:cell outer membrane"/>
    <property type="evidence" value="ECO:0007669"/>
    <property type="project" value="UniProtKB-SubCell"/>
</dbReference>
<keyword evidence="5 11" id="KW-0812">Transmembrane</keyword>
<comment type="similarity">
    <text evidence="11">Belongs to the TonB-dependent receptor family.</text>
</comment>